<dbReference type="EMBL" id="CAJOBC010000034">
    <property type="protein sequence ID" value="CAF3522855.1"/>
    <property type="molecule type" value="Genomic_DNA"/>
</dbReference>
<dbReference type="AlphaFoldDB" id="A0A813NT80"/>
<dbReference type="OrthoDB" id="5977581at2759"/>
<evidence type="ECO:0000313" key="1">
    <source>
        <dbReference type="EMBL" id="CAF0744226.1"/>
    </source>
</evidence>
<name>A0A813NT80_9BILA</name>
<evidence type="ECO:0000313" key="4">
    <source>
        <dbReference type="EMBL" id="CAF4322278.1"/>
    </source>
</evidence>
<dbReference type="EMBL" id="CAJNOK010037975">
    <property type="protein sequence ID" value="CAF1534761.1"/>
    <property type="molecule type" value="Genomic_DNA"/>
</dbReference>
<dbReference type="EMBL" id="CAJOBA010060254">
    <property type="protein sequence ID" value="CAF4322278.1"/>
    <property type="molecule type" value="Genomic_DNA"/>
</dbReference>
<accession>A0A813NT80</accession>
<dbReference type="EMBL" id="CAJNOQ010000034">
    <property type="protein sequence ID" value="CAF0744226.1"/>
    <property type="molecule type" value="Genomic_DNA"/>
</dbReference>
<organism evidence="1 5">
    <name type="scientific">Didymodactylos carnosus</name>
    <dbReference type="NCBI Taxonomy" id="1234261"/>
    <lineage>
        <taxon>Eukaryota</taxon>
        <taxon>Metazoa</taxon>
        <taxon>Spiralia</taxon>
        <taxon>Gnathifera</taxon>
        <taxon>Rotifera</taxon>
        <taxon>Eurotatoria</taxon>
        <taxon>Bdelloidea</taxon>
        <taxon>Philodinida</taxon>
        <taxon>Philodinidae</taxon>
        <taxon>Didymodactylos</taxon>
    </lineage>
</organism>
<sequence length="171" mass="20218">MEQSNNQIIRRYTSEEDVFKDKYPVRDERIYHVDINGLRVPQNVRHRFRSKITDQLLCDNCQVNDALKYIDIQYVPNRSRLSNHTEQIRPMTSTGLTSTSLLSLNDPHQSEDYYNISNDLRNSVCHGFPVKRSSHSKNVHNAQLVQEHFSSTKNFNSAFRRKKDWLGTYYH</sequence>
<dbReference type="Proteomes" id="UP000677228">
    <property type="component" value="Unassembled WGS sequence"/>
</dbReference>
<dbReference type="Proteomes" id="UP000682733">
    <property type="component" value="Unassembled WGS sequence"/>
</dbReference>
<keyword evidence="5" id="KW-1185">Reference proteome</keyword>
<proteinExistence type="predicted"/>
<evidence type="ECO:0000313" key="5">
    <source>
        <dbReference type="Proteomes" id="UP000663829"/>
    </source>
</evidence>
<evidence type="ECO:0000313" key="3">
    <source>
        <dbReference type="EMBL" id="CAF3522855.1"/>
    </source>
</evidence>
<dbReference type="Proteomes" id="UP000663829">
    <property type="component" value="Unassembled WGS sequence"/>
</dbReference>
<dbReference type="Proteomes" id="UP000681722">
    <property type="component" value="Unassembled WGS sequence"/>
</dbReference>
<reference evidence="1" key="1">
    <citation type="submission" date="2021-02" db="EMBL/GenBank/DDBJ databases">
        <authorList>
            <person name="Nowell W R."/>
        </authorList>
    </citation>
    <scope>NUCLEOTIDE SEQUENCE</scope>
</reference>
<gene>
    <name evidence="1" type="ORF">GPM918_LOCUS446</name>
    <name evidence="2" type="ORF">OVA965_LOCUS38445</name>
    <name evidence="3" type="ORF">SRO942_LOCUS447</name>
    <name evidence="4" type="ORF">TMI583_LOCUS39639</name>
</gene>
<evidence type="ECO:0000313" key="2">
    <source>
        <dbReference type="EMBL" id="CAF1534761.1"/>
    </source>
</evidence>
<protein>
    <submittedName>
        <fullName evidence="1">Uncharacterized protein</fullName>
    </submittedName>
</protein>
<comment type="caution">
    <text evidence="1">The sequence shown here is derived from an EMBL/GenBank/DDBJ whole genome shotgun (WGS) entry which is preliminary data.</text>
</comment>